<gene>
    <name evidence="1" type="ORF">KIL84_000091</name>
</gene>
<sequence>MTLPDLRYSCNCEVCTVKDKALVGEDLGPGSIKMWNCIKHQYMLLHPVGDGWICCGYVERWAVGKRMFRTSTDNVQLLNTLLGDINPLCHHWLCDGWVW</sequence>
<name>A0A9D3XGR6_9SAUR</name>
<dbReference type="Proteomes" id="UP000827986">
    <property type="component" value="Unassembled WGS sequence"/>
</dbReference>
<keyword evidence="2" id="KW-1185">Reference proteome</keyword>
<protein>
    <submittedName>
        <fullName evidence="1">Uncharacterized protein</fullName>
    </submittedName>
</protein>
<evidence type="ECO:0000313" key="2">
    <source>
        <dbReference type="Proteomes" id="UP000827986"/>
    </source>
</evidence>
<organism evidence="1 2">
    <name type="scientific">Mauremys mutica</name>
    <name type="common">yellowpond turtle</name>
    <dbReference type="NCBI Taxonomy" id="74926"/>
    <lineage>
        <taxon>Eukaryota</taxon>
        <taxon>Metazoa</taxon>
        <taxon>Chordata</taxon>
        <taxon>Craniata</taxon>
        <taxon>Vertebrata</taxon>
        <taxon>Euteleostomi</taxon>
        <taxon>Archelosauria</taxon>
        <taxon>Testudinata</taxon>
        <taxon>Testudines</taxon>
        <taxon>Cryptodira</taxon>
        <taxon>Durocryptodira</taxon>
        <taxon>Testudinoidea</taxon>
        <taxon>Geoemydidae</taxon>
        <taxon>Geoemydinae</taxon>
        <taxon>Mauremys</taxon>
    </lineage>
</organism>
<evidence type="ECO:0000313" key="1">
    <source>
        <dbReference type="EMBL" id="KAH1178760.1"/>
    </source>
</evidence>
<proteinExistence type="predicted"/>
<dbReference type="EMBL" id="JAHDVG010000473">
    <property type="protein sequence ID" value="KAH1178760.1"/>
    <property type="molecule type" value="Genomic_DNA"/>
</dbReference>
<comment type="caution">
    <text evidence="1">The sequence shown here is derived from an EMBL/GenBank/DDBJ whole genome shotgun (WGS) entry which is preliminary data.</text>
</comment>
<reference evidence="1" key="1">
    <citation type="submission" date="2021-09" db="EMBL/GenBank/DDBJ databases">
        <title>The genome of Mauremys mutica provides insights into the evolution of semi-aquatic lifestyle.</title>
        <authorList>
            <person name="Gong S."/>
            <person name="Gao Y."/>
        </authorList>
    </citation>
    <scope>NUCLEOTIDE SEQUENCE</scope>
    <source>
        <strain evidence="1">MM-2020</strain>
        <tissue evidence="1">Muscle</tissue>
    </source>
</reference>
<accession>A0A9D3XGR6</accession>
<dbReference type="AlphaFoldDB" id="A0A9D3XGR6"/>